<dbReference type="Pfam" id="PF01022">
    <property type="entry name" value="HTH_5"/>
    <property type="match status" value="1"/>
</dbReference>
<evidence type="ECO:0000256" key="2">
    <source>
        <dbReference type="ARBA" id="ARBA00023125"/>
    </source>
</evidence>
<dbReference type="InterPro" id="IPR051081">
    <property type="entry name" value="HTH_MetalResp_TranReg"/>
</dbReference>
<gene>
    <name evidence="5" type="ORF">ACFFRN_38855</name>
</gene>
<dbReference type="PANTHER" id="PTHR33154">
    <property type="entry name" value="TRANSCRIPTIONAL REGULATOR, ARSR FAMILY"/>
    <property type="match status" value="1"/>
</dbReference>
<evidence type="ECO:0000259" key="4">
    <source>
        <dbReference type="PROSITE" id="PS50987"/>
    </source>
</evidence>
<dbReference type="PROSITE" id="PS50987">
    <property type="entry name" value="HTH_ARSR_2"/>
    <property type="match status" value="1"/>
</dbReference>
<keyword evidence="1" id="KW-0805">Transcription regulation</keyword>
<dbReference type="Gene3D" id="1.10.10.10">
    <property type="entry name" value="Winged helix-like DNA-binding domain superfamily/Winged helix DNA-binding domain"/>
    <property type="match status" value="1"/>
</dbReference>
<dbReference type="InterPro" id="IPR001845">
    <property type="entry name" value="HTH_ArsR_DNA-bd_dom"/>
</dbReference>
<organism evidence="5 6">
    <name type="scientific">Nonomuraea roseola</name>
    <dbReference type="NCBI Taxonomy" id="46179"/>
    <lineage>
        <taxon>Bacteria</taxon>
        <taxon>Bacillati</taxon>
        <taxon>Actinomycetota</taxon>
        <taxon>Actinomycetes</taxon>
        <taxon>Streptosporangiales</taxon>
        <taxon>Streptosporangiaceae</taxon>
        <taxon>Nonomuraea</taxon>
    </lineage>
</organism>
<feature type="domain" description="HTH arsR-type" evidence="4">
    <location>
        <begin position="1"/>
        <end position="91"/>
    </location>
</feature>
<evidence type="ECO:0000256" key="3">
    <source>
        <dbReference type="ARBA" id="ARBA00023163"/>
    </source>
</evidence>
<dbReference type="SMART" id="SM00418">
    <property type="entry name" value="HTH_ARSR"/>
    <property type="match status" value="1"/>
</dbReference>
<evidence type="ECO:0000313" key="6">
    <source>
        <dbReference type="Proteomes" id="UP001589646"/>
    </source>
</evidence>
<dbReference type="SUPFAM" id="SSF46785">
    <property type="entry name" value="Winged helix' DNA-binding domain"/>
    <property type="match status" value="1"/>
</dbReference>
<dbReference type="PRINTS" id="PR00778">
    <property type="entry name" value="HTHARSR"/>
</dbReference>
<keyword evidence="2" id="KW-0238">DNA-binding</keyword>
<evidence type="ECO:0000313" key="5">
    <source>
        <dbReference type="EMBL" id="MFB9532602.1"/>
    </source>
</evidence>
<name>A0ABV5QAT1_9ACTN</name>
<dbReference type="InterPro" id="IPR036390">
    <property type="entry name" value="WH_DNA-bd_sf"/>
</dbReference>
<dbReference type="EMBL" id="JBHMCE010000014">
    <property type="protein sequence ID" value="MFB9532602.1"/>
    <property type="molecule type" value="Genomic_DNA"/>
</dbReference>
<dbReference type="PANTHER" id="PTHR33154:SF33">
    <property type="entry name" value="TRANSCRIPTIONAL REPRESSOR SDPR"/>
    <property type="match status" value="1"/>
</dbReference>
<dbReference type="Proteomes" id="UP001589646">
    <property type="component" value="Unassembled WGS sequence"/>
</dbReference>
<dbReference type="RefSeq" id="WP_379479211.1">
    <property type="nucleotide sequence ID" value="NZ_JBHMCE010000014.1"/>
</dbReference>
<accession>A0ABV5QAT1</accession>
<dbReference type="CDD" id="cd00090">
    <property type="entry name" value="HTH_ARSR"/>
    <property type="match status" value="1"/>
</dbReference>
<dbReference type="InterPro" id="IPR036388">
    <property type="entry name" value="WH-like_DNA-bd_sf"/>
</dbReference>
<sequence length="116" mass="13068">MVNSVQQRLTAISEPNRFRIVELLRDGPQSVGGIVDALGLGQPQVSRHLRLLAEAGVVEVTKRAQQRIYRLHSASMRELSDWVQGFAVLWSERMDRLGSFLEDDDRVPDEANRKGA</sequence>
<dbReference type="NCBIfam" id="NF033788">
    <property type="entry name" value="HTH_metalloreg"/>
    <property type="match status" value="1"/>
</dbReference>
<protein>
    <submittedName>
        <fullName evidence="5">ArsR/SmtB family transcription factor</fullName>
    </submittedName>
</protein>
<keyword evidence="6" id="KW-1185">Reference proteome</keyword>
<evidence type="ECO:0000256" key="1">
    <source>
        <dbReference type="ARBA" id="ARBA00023015"/>
    </source>
</evidence>
<reference evidence="5 6" key="1">
    <citation type="submission" date="2024-09" db="EMBL/GenBank/DDBJ databases">
        <authorList>
            <person name="Sun Q."/>
            <person name="Mori K."/>
        </authorList>
    </citation>
    <scope>NUCLEOTIDE SEQUENCE [LARGE SCALE GENOMIC DNA]</scope>
    <source>
        <strain evidence="5 6">JCM 3323</strain>
    </source>
</reference>
<proteinExistence type="predicted"/>
<comment type="caution">
    <text evidence="5">The sequence shown here is derived from an EMBL/GenBank/DDBJ whole genome shotgun (WGS) entry which is preliminary data.</text>
</comment>
<keyword evidence="3" id="KW-0804">Transcription</keyword>
<dbReference type="InterPro" id="IPR011991">
    <property type="entry name" value="ArsR-like_HTH"/>
</dbReference>